<evidence type="ECO:0000313" key="2">
    <source>
        <dbReference type="EMBL" id="KAF8401122.1"/>
    </source>
</evidence>
<dbReference type="Proteomes" id="UP000655225">
    <property type="component" value="Unassembled WGS sequence"/>
</dbReference>
<feature type="region of interest" description="Disordered" evidence="1">
    <location>
        <begin position="1"/>
        <end position="32"/>
    </location>
</feature>
<evidence type="ECO:0000256" key="1">
    <source>
        <dbReference type="SAM" id="MobiDB-lite"/>
    </source>
</evidence>
<feature type="compositionally biased region" description="Basic and acidic residues" evidence="1">
    <location>
        <begin position="1"/>
        <end position="17"/>
    </location>
</feature>
<dbReference type="AlphaFoldDB" id="A0A834ZER8"/>
<evidence type="ECO:0000313" key="3">
    <source>
        <dbReference type="Proteomes" id="UP000655225"/>
    </source>
</evidence>
<keyword evidence="3" id="KW-1185">Reference proteome</keyword>
<name>A0A834ZER8_TETSI</name>
<organism evidence="2 3">
    <name type="scientific">Tetracentron sinense</name>
    <name type="common">Spur-leaf</name>
    <dbReference type="NCBI Taxonomy" id="13715"/>
    <lineage>
        <taxon>Eukaryota</taxon>
        <taxon>Viridiplantae</taxon>
        <taxon>Streptophyta</taxon>
        <taxon>Embryophyta</taxon>
        <taxon>Tracheophyta</taxon>
        <taxon>Spermatophyta</taxon>
        <taxon>Magnoliopsida</taxon>
        <taxon>Trochodendrales</taxon>
        <taxon>Trochodendraceae</taxon>
        <taxon>Tetracentron</taxon>
    </lineage>
</organism>
<dbReference type="OrthoDB" id="1918918at2759"/>
<sequence length="135" mass="14552">MVKPTPEKPAESSDSRKSYKGISGGGTLTPPQIQAAAARFANEEPQKEGIPSELLMQYPSPSSVSDGVVQADSDMTIDWSFLDLLTTGDSVSDFGVFSGIDDFPGEFFPPPPPIVDYGEENIGGDFPQQSFLWNF</sequence>
<reference evidence="2 3" key="1">
    <citation type="submission" date="2020-04" db="EMBL/GenBank/DDBJ databases">
        <title>Plant Genome Project.</title>
        <authorList>
            <person name="Zhang R.-G."/>
        </authorList>
    </citation>
    <scope>NUCLEOTIDE SEQUENCE [LARGE SCALE GENOMIC DNA]</scope>
    <source>
        <strain evidence="2">YNK0</strain>
        <tissue evidence="2">Leaf</tissue>
    </source>
</reference>
<protein>
    <submittedName>
        <fullName evidence="2">Uncharacterized protein</fullName>
    </submittedName>
</protein>
<dbReference type="EMBL" id="JABCRI010000009">
    <property type="protein sequence ID" value="KAF8401122.1"/>
    <property type="molecule type" value="Genomic_DNA"/>
</dbReference>
<gene>
    <name evidence="2" type="ORF">HHK36_014426</name>
</gene>
<proteinExistence type="predicted"/>
<comment type="caution">
    <text evidence="2">The sequence shown here is derived from an EMBL/GenBank/DDBJ whole genome shotgun (WGS) entry which is preliminary data.</text>
</comment>
<accession>A0A834ZER8</accession>